<keyword evidence="6" id="KW-1185">Reference proteome</keyword>
<dbReference type="InterPro" id="IPR029063">
    <property type="entry name" value="SAM-dependent_MTases_sf"/>
</dbReference>
<protein>
    <recommendedName>
        <fullName evidence="1">DNA (cytosine-5-)-methyltransferase</fullName>
        <ecNumber evidence="1">2.1.1.37</ecNumber>
    </recommendedName>
</protein>
<evidence type="ECO:0000256" key="3">
    <source>
        <dbReference type="ARBA" id="ARBA00022679"/>
    </source>
</evidence>
<dbReference type="AlphaFoldDB" id="A0A9N9QAP5"/>
<dbReference type="SUPFAM" id="SSF53335">
    <property type="entry name" value="S-adenosyl-L-methionine-dependent methyltransferases"/>
    <property type="match status" value="1"/>
</dbReference>
<dbReference type="PANTHER" id="PTHR10629">
    <property type="entry name" value="CYTOSINE-SPECIFIC METHYLTRANSFERASE"/>
    <property type="match status" value="1"/>
</dbReference>
<name>A0A9N9QAP5_9HELO</name>
<sequence length="328" mass="36644">MYKRNKNTPNITNNCLKVKYSYVCGAGGATLGAHKAGFDIKCGMDKDSNAAQTWEKNFPQATHYREAAEDFVANKTRDYHVDVLHMSPPCQNRKNGIKIFQEVLNHFTRRGYSITWQVLDGANYGLPASRRIFILMAAAPGEMLPDFPKPTHSGFSGSKYDGLLPFATEAEILDSIAADAPNHDLARARDNLTLEPEPRDPKELMQCIMTDGGKSKYFYDGSRKMTDRELAACQSFPNNYELFGKTTSVRTQIGNAVAPIFAEAIYGRVRKSLEDFDALNAKYNSKSEEDKNDVEMGNDRVLGLMKNLSLATSELDDDSKKINVKVRI</sequence>
<reference evidence="5" key="1">
    <citation type="submission" date="2021-07" db="EMBL/GenBank/DDBJ databases">
        <authorList>
            <person name="Durling M."/>
        </authorList>
    </citation>
    <scope>NUCLEOTIDE SEQUENCE</scope>
</reference>
<evidence type="ECO:0000313" key="6">
    <source>
        <dbReference type="Proteomes" id="UP000701801"/>
    </source>
</evidence>
<dbReference type="InterPro" id="IPR001525">
    <property type="entry name" value="C5_MeTfrase"/>
</dbReference>
<dbReference type="Gene3D" id="3.90.120.10">
    <property type="entry name" value="DNA Methylase, subunit A, domain 2"/>
    <property type="match status" value="1"/>
</dbReference>
<dbReference type="PANTHER" id="PTHR10629:SF52">
    <property type="entry name" value="DNA (CYTOSINE-5)-METHYLTRANSFERASE 1"/>
    <property type="match status" value="1"/>
</dbReference>
<keyword evidence="4" id="KW-0949">S-adenosyl-L-methionine</keyword>
<proteinExistence type="predicted"/>
<comment type="caution">
    <text evidence="5">The sequence shown here is derived from an EMBL/GenBank/DDBJ whole genome shotgun (WGS) entry which is preliminary data.</text>
</comment>
<evidence type="ECO:0000256" key="1">
    <source>
        <dbReference type="ARBA" id="ARBA00011975"/>
    </source>
</evidence>
<dbReference type="GO" id="GO:0044027">
    <property type="term" value="P:negative regulation of gene expression via chromosomal CpG island methylation"/>
    <property type="evidence" value="ECO:0007669"/>
    <property type="project" value="TreeGrafter"/>
</dbReference>
<dbReference type="OrthoDB" id="414133at2759"/>
<dbReference type="GO" id="GO:0032259">
    <property type="term" value="P:methylation"/>
    <property type="evidence" value="ECO:0007669"/>
    <property type="project" value="UniProtKB-KW"/>
</dbReference>
<dbReference type="EC" id="2.1.1.37" evidence="1"/>
<keyword evidence="2" id="KW-0489">Methyltransferase</keyword>
<dbReference type="InterPro" id="IPR050390">
    <property type="entry name" value="C5-Methyltransferase"/>
</dbReference>
<dbReference type="GO" id="GO:0003677">
    <property type="term" value="F:DNA binding"/>
    <property type="evidence" value="ECO:0007669"/>
    <property type="project" value="TreeGrafter"/>
</dbReference>
<keyword evidence="3" id="KW-0808">Transferase</keyword>
<organism evidence="5 6">
    <name type="scientific">Hymenoscyphus albidus</name>
    <dbReference type="NCBI Taxonomy" id="595503"/>
    <lineage>
        <taxon>Eukaryota</taxon>
        <taxon>Fungi</taxon>
        <taxon>Dikarya</taxon>
        <taxon>Ascomycota</taxon>
        <taxon>Pezizomycotina</taxon>
        <taxon>Leotiomycetes</taxon>
        <taxon>Helotiales</taxon>
        <taxon>Helotiaceae</taxon>
        <taxon>Hymenoscyphus</taxon>
    </lineage>
</organism>
<dbReference type="GO" id="GO:0003886">
    <property type="term" value="F:DNA (cytosine-5-)-methyltransferase activity"/>
    <property type="evidence" value="ECO:0007669"/>
    <property type="project" value="UniProtKB-EC"/>
</dbReference>
<evidence type="ECO:0000313" key="5">
    <source>
        <dbReference type="EMBL" id="CAG8980356.1"/>
    </source>
</evidence>
<evidence type="ECO:0000256" key="2">
    <source>
        <dbReference type="ARBA" id="ARBA00022603"/>
    </source>
</evidence>
<dbReference type="Pfam" id="PF00145">
    <property type="entry name" value="DNA_methylase"/>
    <property type="match status" value="3"/>
</dbReference>
<gene>
    <name evidence="5" type="ORF">HYALB_00013651</name>
</gene>
<dbReference type="EMBL" id="CAJVRM010000381">
    <property type="protein sequence ID" value="CAG8980356.1"/>
    <property type="molecule type" value="Genomic_DNA"/>
</dbReference>
<dbReference type="GO" id="GO:0005634">
    <property type="term" value="C:nucleus"/>
    <property type="evidence" value="ECO:0007669"/>
    <property type="project" value="TreeGrafter"/>
</dbReference>
<evidence type="ECO:0000256" key="4">
    <source>
        <dbReference type="ARBA" id="ARBA00022691"/>
    </source>
</evidence>
<dbReference type="Proteomes" id="UP000701801">
    <property type="component" value="Unassembled WGS sequence"/>
</dbReference>
<accession>A0A9N9QAP5</accession>
<dbReference type="Gene3D" id="3.40.50.150">
    <property type="entry name" value="Vaccinia Virus protein VP39"/>
    <property type="match status" value="2"/>
</dbReference>